<evidence type="ECO:0000313" key="11">
    <source>
        <dbReference type="Proteomes" id="UP001207408"/>
    </source>
</evidence>
<name>A0AAE3MHF2_9BACT</name>
<dbReference type="PROSITE" id="PS00018">
    <property type="entry name" value="EF_HAND_1"/>
    <property type="match status" value="1"/>
</dbReference>
<evidence type="ECO:0000256" key="1">
    <source>
        <dbReference type="ARBA" id="ARBA00004571"/>
    </source>
</evidence>
<comment type="caution">
    <text evidence="10">The sequence shown here is derived from an EMBL/GenBank/DDBJ whole genome shotgun (WGS) entry which is preliminary data.</text>
</comment>
<dbReference type="InterPro" id="IPR023997">
    <property type="entry name" value="TonB-dep_OMP_SusC/RagA_CS"/>
</dbReference>
<protein>
    <submittedName>
        <fullName evidence="10">SusC/RagA family TonB-linked outer membrane protein</fullName>
    </submittedName>
</protein>
<evidence type="ECO:0000256" key="2">
    <source>
        <dbReference type="ARBA" id="ARBA00022448"/>
    </source>
</evidence>
<dbReference type="InterPro" id="IPR037066">
    <property type="entry name" value="Plug_dom_sf"/>
</dbReference>
<dbReference type="InterPro" id="IPR018247">
    <property type="entry name" value="EF_Hand_1_Ca_BS"/>
</dbReference>
<evidence type="ECO:0000256" key="5">
    <source>
        <dbReference type="ARBA" id="ARBA00023136"/>
    </source>
</evidence>
<evidence type="ECO:0000256" key="3">
    <source>
        <dbReference type="ARBA" id="ARBA00022452"/>
    </source>
</evidence>
<gene>
    <name evidence="10" type="ORF">OM074_17995</name>
</gene>
<dbReference type="RefSeq" id="WP_301201944.1">
    <property type="nucleotide sequence ID" value="NZ_JAPDPI010000049.1"/>
</dbReference>
<keyword evidence="6 7" id="KW-0998">Cell outer membrane</keyword>
<sequence>MKIKYIFITLIFCLSLNVLSAQSKDDVVILQGKVTSSTDNESLVGATVVEMDAQNRVLSAIITDFNGQYVLKIKSPENKLVISFIGFKSYTQPIGNQRVINAVLQEELQMIDDVSVIAERKHDDGTFPIPEREISTAVQTFNLKEMEGVQVTSIDDALQGRIAGLDIVANSGDPGAGSSMRIRGTTSINANSEPLIVVNGVPYEVEIDENFDFANSNQEQFADMLSINPDDIEEITVLKDAASTAIWGSKGANGVLVIKTKKGVRGPTRVQYSYRATATFQPDGLNILNGDDYTMMMKQAYFNPAQDENAANVPAFLYDPTYLEYENFNNNTDWVDAMTQVGLKQDHYLSFSGGGERARYRFSGGYLNQKGTVIGQQLERFSSRAFLEYRVSDRIKFITDFAFTYTDNDRSYDNFKINDIQHSSLLGVAYRKMPNASIYEQDQYGNNTSEYFNIPLDEDLHNDQKSLLNPVALGKLAKNNHRNYRILPNFTLQYDLLNPEEQMLRYNMRVSFDVNNTKVSKFLPAEASNLYWNDSGVNRAESSDSESMTVMMDHNLTYQPRFSNPDHSVLLYGAVYLRTGNSSSQGLSTTNLPSGEIVDASAMGYFDGNSSSRYSYRSNALTFRGHYAYKSKYIFGLTVRRDGSTKFGNDRKYGTFPGISGKWIISDEPFMDSFRNIISMLAIRPSWGISGNQPGSEYLHYSRYKDYGSYIDMGATVPSTLRLSDLKWETTTSINYGIDLGFLDDRIRMDVNFYKKHTEDLLFEHSKLPSSSGFGEVSWQNVGTMDNDGWELNFYTSNLIKTKDWTIDFDFNLANNKNTIVELKDDILESYNNDFDYNNGSYLSRLQENNSFGSIYGFKYKGVYRYNEYVAGSQESAPVAKDASGAVITDETGKPLPMYFAYGHDGIAYEFQGGDAIYEDVNKDGTIDELDIVYLGNSNPKVNGGFGTTVRYKNFRVRALFNFRYGNKIINKARMYAENMYSLDNQSVAVNYRWRKNGDVTDMPRALYQYGYNWLGSDRFVEDGSFVRFKYLVLGYTFPKAKLKKIGMERLSFNLTFNNLFLWSKYTGVDPEVNYSGFGVSEDWGKTPRSKDCMLGISVTF</sequence>
<dbReference type="InterPro" id="IPR036942">
    <property type="entry name" value="Beta-barrel_TonB_sf"/>
</dbReference>
<comment type="subcellular location">
    <subcellularLocation>
        <location evidence="1 7">Cell outer membrane</location>
        <topology evidence="1 7">Multi-pass membrane protein</topology>
    </subcellularLocation>
</comment>
<comment type="similarity">
    <text evidence="7">Belongs to the TonB-dependent receptor family.</text>
</comment>
<keyword evidence="4 7" id="KW-0812">Transmembrane</keyword>
<dbReference type="InterPro" id="IPR039426">
    <property type="entry name" value="TonB-dep_rcpt-like"/>
</dbReference>
<dbReference type="NCBIfam" id="TIGR04057">
    <property type="entry name" value="SusC_RagA_signa"/>
    <property type="match status" value="1"/>
</dbReference>
<keyword evidence="11" id="KW-1185">Reference proteome</keyword>
<proteinExistence type="inferred from homology"/>
<feature type="domain" description="TonB-dependent receptor plug" evidence="9">
    <location>
        <begin position="131"/>
        <end position="255"/>
    </location>
</feature>
<dbReference type="PROSITE" id="PS52016">
    <property type="entry name" value="TONB_DEPENDENT_REC_3"/>
    <property type="match status" value="1"/>
</dbReference>
<accession>A0AAE3MHF2</accession>
<keyword evidence="3 7" id="KW-1134">Transmembrane beta strand</keyword>
<dbReference type="Pfam" id="PF13715">
    <property type="entry name" value="CarbopepD_reg_2"/>
    <property type="match status" value="1"/>
</dbReference>
<organism evidence="10 11">
    <name type="scientific">Plebeiibacterium marinum</name>
    <dbReference type="NCBI Taxonomy" id="2992111"/>
    <lineage>
        <taxon>Bacteria</taxon>
        <taxon>Pseudomonadati</taxon>
        <taxon>Bacteroidota</taxon>
        <taxon>Bacteroidia</taxon>
        <taxon>Marinilabiliales</taxon>
        <taxon>Marinilabiliaceae</taxon>
        <taxon>Plebeiibacterium</taxon>
    </lineage>
</organism>
<feature type="signal peptide" evidence="8">
    <location>
        <begin position="1"/>
        <end position="20"/>
    </location>
</feature>
<dbReference type="AlphaFoldDB" id="A0AAE3MHF2"/>
<evidence type="ECO:0000259" key="9">
    <source>
        <dbReference type="Pfam" id="PF07715"/>
    </source>
</evidence>
<keyword evidence="8" id="KW-0732">Signal</keyword>
<keyword evidence="5 7" id="KW-0472">Membrane</keyword>
<evidence type="ECO:0000256" key="7">
    <source>
        <dbReference type="PROSITE-ProRule" id="PRU01360"/>
    </source>
</evidence>
<dbReference type="EMBL" id="JAPDPI010000049">
    <property type="protein sequence ID" value="MCW3807525.1"/>
    <property type="molecule type" value="Genomic_DNA"/>
</dbReference>
<keyword evidence="2 7" id="KW-0813">Transport</keyword>
<dbReference type="Proteomes" id="UP001207408">
    <property type="component" value="Unassembled WGS sequence"/>
</dbReference>
<evidence type="ECO:0000256" key="4">
    <source>
        <dbReference type="ARBA" id="ARBA00022692"/>
    </source>
</evidence>
<dbReference type="SUPFAM" id="SSF56935">
    <property type="entry name" value="Porins"/>
    <property type="match status" value="1"/>
</dbReference>
<dbReference type="Pfam" id="PF07715">
    <property type="entry name" value="Plug"/>
    <property type="match status" value="1"/>
</dbReference>
<feature type="chain" id="PRO_5042081784" evidence="8">
    <location>
        <begin position="21"/>
        <end position="1101"/>
    </location>
</feature>
<evidence type="ECO:0000313" key="10">
    <source>
        <dbReference type="EMBL" id="MCW3807525.1"/>
    </source>
</evidence>
<dbReference type="InterPro" id="IPR023996">
    <property type="entry name" value="TonB-dep_OMP_SusC/RagA"/>
</dbReference>
<dbReference type="InterPro" id="IPR008969">
    <property type="entry name" value="CarboxyPept-like_regulatory"/>
</dbReference>
<dbReference type="SUPFAM" id="SSF49464">
    <property type="entry name" value="Carboxypeptidase regulatory domain-like"/>
    <property type="match status" value="1"/>
</dbReference>
<evidence type="ECO:0000256" key="8">
    <source>
        <dbReference type="SAM" id="SignalP"/>
    </source>
</evidence>
<reference evidence="10" key="1">
    <citation type="submission" date="2022-10" db="EMBL/GenBank/DDBJ databases">
        <authorList>
            <person name="Yu W.X."/>
        </authorList>
    </citation>
    <scope>NUCLEOTIDE SEQUENCE</scope>
    <source>
        <strain evidence="10">D04</strain>
    </source>
</reference>
<dbReference type="Gene3D" id="2.40.170.20">
    <property type="entry name" value="TonB-dependent receptor, beta-barrel domain"/>
    <property type="match status" value="1"/>
</dbReference>
<dbReference type="InterPro" id="IPR012910">
    <property type="entry name" value="Plug_dom"/>
</dbReference>
<dbReference type="NCBIfam" id="TIGR04056">
    <property type="entry name" value="OMP_RagA_SusC"/>
    <property type="match status" value="1"/>
</dbReference>
<dbReference type="Gene3D" id="2.170.130.10">
    <property type="entry name" value="TonB-dependent receptor, plug domain"/>
    <property type="match status" value="1"/>
</dbReference>
<dbReference type="GO" id="GO:0009279">
    <property type="term" value="C:cell outer membrane"/>
    <property type="evidence" value="ECO:0007669"/>
    <property type="project" value="UniProtKB-SubCell"/>
</dbReference>
<evidence type="ECO:0000256" key="6">
    <source>
        <dbReference type="ARBA" id="ARBA00023237"/>
    </source>
</evidence>